<comment type="caution">
    <text evidence="1">The sequence shown here is derived from an EMBL/GenBank/DDBJ whole genome shotgun (WGS) entry which is preliminary data.</text>
</comment>
<sequence length="580" mass="66185">MVEPVIRTGFNYARSDLRHPDSDVATLKRDSIVWWYGNFRTPKGGSAIPRAALTFRTLYNDIPGPFASAVVPLSSLPHYQVGTIWREGHCVSDTLQTVREFQVDFAPGGWSLTSRAELVAKGQAHTFPEAEYALHWHNRDQCKLLVFPLPNEKQLIIPCIEFFLRAYFRNIQASRLLTTKTWSGVMENFFSTQAKSETNWRVEPTAKMRKYDSTLLSHILYDPYTEKVAKRFNAQFISKPPETRIFPEVEPWFRGPATVRCKGRWVNNGNTFLCLSLIGCSVPKGPIIEWITPEFDSTDGIDGAGRFILPQSVRTAEEEELLHEESFLEPDGHAETTIVRVPPFESIGTPRTIISTKKTIKGNKSKVGLQPPKAETFADAEGSGTGKNVGKLEHVAEAPLESHGFLRDIWKAFKSLQPANSERISEVNWYTPNLGFQRNDNIQLIQIPPIEDPSVDHEVRIWPHTNRDTSKQRGIMAVRIKIDNYNYFCLEIQRDTIDKDRTTVAKYAGALITEQITYEALNELLERICTTLPYALGRFKRMRSTLPKNTIVFKHTHTTGDVIYRQRLINIFKEMKINLE</sequence>
<proteinExistence type="predicted"/>
<reference evidence="1 2" key="1">
    <citation type="submission" date="2015-09" db="EMBL/GenBank/DDBJ databases">
        <title>Genome announcement of multiple Pseudomonas syringae strains.</title>
        <authorList>
            <person name="Thakur S."/>
            <person name="Wang P.W."/>
            <person name="Gong Y."/>
            <person name="Weir B.S."/>
            <person name="Guttman D.S."/>
        </authorList>
    </citation>
    <scope>NUCLEOTIDE SEQUENCE [LARGE SCALE GENOMIC DNA]</scope>
    <source>
        <strain evidence="1 2">ICMP9419</strain>
    </source>
</reference>
<protein>
    <recommendedName>
        <fullName evidence="3">TnsE C-terminal domain-containing protein</fullName>
    </recommendedName>
</protein>
<gene>
    <name evidence="1" type="ORF">ALO79_02153</name>
</gene>
<accession>A0A0N8R498</accession>
<dbReference type="Proteomes" id="UP000050381">
    <property type="component" value="Unassembled WGS sequence"/>
</dbReference>
<evidence type="ECO:0000313" key="2">
    <source>
        <dbReference type="Proteomes" id="UP000050381"/>
    </source>
</evidence>
<dbReference type="PATRIC" id="fig|264450.4.peg.2586"/>
<evidence type="ECO:0000313" key="1">
    <source>
        <dbReference type="EMBL" id="KPW91790.1"/>
    </source>
</evidence>
<dbReference type="RefSeq" id="WP_057433408.1">
    <property type="nucleotide sequence ID" value="NZ_LIIH01000098.1"/>
</dbReference>
<dbReference type="AlphaFoldDB" id="A0A0N8R498"/>
<name>A0A0N8R498_PSESX</name>
<evidence type="ECO:0008006" key="3">
    <source>
        <dbReference type="Google" id="ProtNLM"/>
    </source>
</evidence>
<dbReference type="EMBL" id="LJQD01000432">
    <property type="protein sequence ID" value="KPW91790.1"/>
    <property type="molecule type" value="Genomic_DNA"/>
</dbReference>
<organism evidence="1 2">
    <name type="scientific">Pseudomonas syringae pv. castaneae</name>
    <dbReference type="NCBI Taxonomy" id="264450"/>
    <lineage>
        <taxon>Bacteria</taxon>
        <taxon>Pseudomonadati</taxon>
        <taxon>Pseudomonadota</taxon>
        <taxon>Gammaproteobacteria</taxon>
        <taxon>Pseudomonadales</taxon>
        <taxon>Pseudomonadaceae</taxon>
        <taxon>Pseudomonas</taxon>
        <taxon>Pseudomonas syringae</taxon>
    </lineage>
</organism>